<dbReference type="OrthoDB" id="20198at2759"/>
<dbReference type="SMART" id="SM01119">
    <property type="entry name" value="D-ser_dehydrat"/>
    <property type="match status" value="1"/>
</dbReference>
<dbReference type="PANTHER" id="PTHR28004:SF2">
    <property type="entry name" value="D-SERINE DEHYDRATASE"/>
    <property type="match status" value="1"/>
</dbReference>
<evidence type="ECO:0000313" key="14">
    <source>
        <dbReference type="Proteomes" id="UP000030745"/>
    </source>
</evidence>
<dbReference type="InterPro" id="IPR001608">
    <property type="entry name" value="Ala_racemase_N"/>
</dbReference>
<dbReference type="Pfam" id="PF01168">
    <property type="entry name" value="Ala_racemase_N"/>
    <property type="match status" value="1"/>
</dbReference>
<dbReference type="InterPro" id="IPR026956">
    <property type="entry name" value="D-ser_dehydrat-like_dom"/>
</dbReference>
<dbReference type="STRING" id="695850.A0A067CLL6"/>
<dbReference type="GeneID" id="24127697"/>
<proteinExistence type="inferred from homology"/>
<accession>A0A067CLL6</accession>
<evidence type="ECO:0000259" key="12">
    <source>
        <dbReference type="SMART" id="SM01119"/>
    </source>
</evidence>
<dbReference type="EMBL" id="KK583203">
    <property type="protein sequence ID" value="KDO30105.1"/>
    <property type="molecule type" value="Genomic_DNA"/>
</dbReference>
<evidence type="ECO:0000256" key="3">
    <source>
        <dbReference type="ARBA" id="ARBA00005323"/>
    </source>
</evidence>
<evidence type="ECO:0000256" key="10">
    <source>
        <dbReference type="ARBA" id="ARBA00069616"/>
    </source>
</evidence>
<feature type="domain" description="D-serine dehydratase-like" evidence="12">
    <location>
        <begin position="265"/>
        <end position="387"/>
    </location>
</feature>
<keyword evidence="14" id="KW-1185">Reference proteome</keyword>
<organism evidence="13 14">
    <name type="scientific">Saprolegnia parasitica (strain CBS 223.65)</name>
    <dbReference type="NCBI Taxonomy" id="695850"/>
    <lineage>
        <taxon>Eukaryota</taxon>
        <taxon>Sar</taxon>
        <taxon>Stramenopiles</taxon>
        <taxon>Oomycota</taxon>
        <taxon>Saprolegniomycetes</taxon>
        <taxon>Saprolegniales</taxon>
        <taxon>Saprolegniaceae</taxon>
        <taxon>Saprolegnia</taxon>
    </lineage>
</organism>
<dbReference type="EC" id="4.3.1.18" evidence="9"/>
<dbReference type="GO" id="GO:0008721">
    <property type="term" value="F:D-serine ammonia-lyase activity"/>
    <property type="evidence" value="ECO:0007669"/>
    <property type="project" value="UniProtKB-EC"/>
</dbReference>
<gene>
    <name evidence="13" type="ORF">SPRG_05297</name>
</gene>
<evidence type="ECO:0000313" key="13">
    <source>
        <dbReference type="EMBL" id="KDO30105.1"/>
    </source>
</evidence>
<evidence type="ECO:0000256" key="5">
    <source>
        <dbReference type="ARBA" id="ARBA00022833"/>
    </source>
</evidence>
<dbReference type="VEuPathDB" id="FungiDB:SPRG_05297"/>
<dbReference type="RefSeq" id="XP_012199285.1">
    <property type="nucleotide sequence ID" value="XM_012343895.1"/>
</dbReference>
<name>A0A067CLL6_SAPPC</name>
<evidence type="ECO:0000256" key="11">
    <source>
        <dbReference type="ARBA" id="ARBA00075219"/>
    </source>
</evidence>
<reference evidence="13 14" key="1">
    <citation type="journal article" date="2013" name="PLoS Genet.">
        <title>Distinctive expansion of potential virulence genes in the genome of the oomycete fish pathogen Saprolegnia parasitica.</title>
        <authorList>
            <person name="Jiang R.H."/>
            <person name="de Bruijn I."/>
            <person name="Haas B.J."/>
            <person name="Belmonte R."/>
            <person name="Lobach L."/>
            <person name="Christie J."/>
            <person name="van den Ackerveken G."/>
            <person name="Bottin A."/>
            <person name="Bulone V."/>
            <person name="Diaz-Moreno S.M."/>
            <person name="Dumas B."/>
            <person name="Fan L."/>
            <person name="Gaulin E."/>
            <person name="Govers F."/>
            <person name="Grenville-Briggs L.J."/>
            <person name="Horner N.R."/>
            <person name="Levin J.Z."/>
            <person name="Mammella M."/>
            <person name="Meijer H.J."/>
            <person name="Morris P."/>
            <person name="Nusbaum C."/>
            <person name="Oome S."/>
            <person name="Phillips A.J."/>
            <person name="van Rooyen D."/>
            <person name="Rzeszutek E."/>
            <person name="Saraiva M."/>
            <person name="Secombes C.J."/>
            <person name="Seidl M.F."/>
            <person name="Snel B."/>
            <person name="Stassen J.H."/>
            <person name="Sykes S."/>
            <person name="Tripathy S."/>
            <person name="van den Berg H."/>
            <person name="Vega-Arreguin J.C."/>
            <person name="Wawra S."/>
            <person name="Young S.K."/>
            <person name="Zeng Q."/>
            <person name="Dieguez-Uribeondo J."/>
            <person name="Russ C."/>
            <person name="Tyler B.M."/>
            <person name="van West P."/>
        </authorList>
    </citation>
    <scope>NUCLEOTIDE SEQUENCE [LARGE SCALE GENOMIC DNA]</scope>
    <source>
        <strain evidence="13 14">CBS 223.65</strain>
    </source>
</reference>
<dbReference type="KEGG" id="spar:SPRG_05297"/>
<dbReference type="OMA" id="WPRFYGW"/>
<evidence type="ECO:0000256" key="6">
    <source>
        <dbReference type="ARBA" id="ARBA00022898"/>
    </source>
</evidence>
<evidence type="ECO:0000256" key="4">
    <source>
        <dbReference type="ARBA" id="ARBA00022723"/>
    </source>
</evidence>
<keyword evidence="4" id="KW-0479">Metal-binding</keyword>
<dbReference type="PANTHER" id="PTHR28004">
    <property type="entry name" value="ZGC:162816-RELATED"/>
    <property type="match status" value="1"/>
</dbReference>
<dbReference type="InterPro" id="IPR042208">
    <property type="entry name" value="D-ser_dehydrat-like_sf"/>
</dbReference>
<dbReference type="Pfam" id="PF14031">
    <property type="entry name" value="D-ser_dehydrat"/>
    <property type="match status" value="1"/>
</dbReference>
<evidence type="ECO:0000256" key="2">
    <source>
        <dbReference type="ARBA" id="ARBA00001947"/>
    </source>
</evidence>
<keyword evidence="5" id="KW-0862">Zinc</keyword>
<dbReference type="AlphaFoldDB" id="A0A067CLL6"/>
<evidence type="ECO:0000256" key="9">
    <source>
        <dbReference type="ARBA" id="ARBA00066349"/>
    </source>
</evidence>
<dbReference type="Proteomes" id="UP000030745">
    <property type="component" value="Unassembled WGS sequence"/>
</dbReference>
<comment type="cofactor">
    <cofactor evidence="1">
        <name>pyridoxal 5'-phosphate</name>
        <dbReference type="ChEBI" id="CHEBI:597326"/>
    </cofactor>
</comment>
<sequence length="402" mass="43035">MTSANPTTSTTSWIETPAVVIDDDRLQRNIDLMQARANAHGVSLRPHAKTHKSVEIAQRVLAAGAVGITVSKPLEARRFMEAGFKDITLAYPVVVPDKLERTIACAQEHGVTFSLTVDSLYGVKIAAAAALAKCYELSVLVHIDVGYHRVGLEEHDPVLKELVTLIQASPSLKLLGILSHAGHSYGATSADECVAIAETERQIMLRVKAAIEALGSPVSVVSLGSTPTELVRRNYEGITELRPGNYIFQDRTPVRTGVSTVQNVSLTVLTTVVSANAHYFIIDAGSKVLSADSVRGSGAFGSKGFGLVFREADFDAVIDEPTSHDFTLPNGSRATCFELQKLSEEHGWVAHGPRGKADSPQIGDRVVILVNHSCPVVNLSNGLVIKGASPRTIELISRGCCQ</sequence>
<evidence type="ECO:0000256" key="8">
    <source>
        <dbReference type="ARBA" id="ARBA00051198"/>
    </source>
</evidence>
<evidence type="ECO:0000256" key="7">
    <source>
        <dbReference type="ARBA" id="ARBA00023239"/>
    </source>
</evidence>
<dbReference type="GO" id="GO:0046872">
    <property type="term" value="F:metal ion binding"/>
    <property type="evidence" value="ECO:0007669"/>
    <property type="project" value="UniProtKB-KW"/>
</dbReference>
<comment type="catalytic activity">
    <reaction evidence="8">
        <text>D-serine = pyruvate + NH4(+)</text>
        <dbReference type="Rhea" id="RHEA:13977"/>
        <dbReference type="ChEBI" id="CHEBI:15361"/>
        <dbReference type="ChEBI" id="CHEBI:28938"/>
        <dbReference type="ChEBI" id="CHEBI:35247"/>
        <dbReference type="EC" id="4.3.1.18"/>
    </reaction>
    <physiologicalReaction direction="left-to-right" evidence="8">
        <dbReference type="Rhea" id="RHEA:13978"/>
    </physiologicalReaction>
</comment>
<comment type="cofactor">
    <cofactor evidence="2">
        <name>Zn(2+)</name>
        <dbReference type="ChEBI" id="CHEBI:29105"/>
    </cofactor>
</comment>
<dbReference type="SUPFAM" id="SSF51419">
    <property type="entry name" value="PLP-binding barrel"/>
    <property type="match status" value="1"/>
</dbReference>
<dbReference type="FunFam" id="3.20.20.10:FF:000016">
    <property type="entry name" value="D-serine dehydratase"/>
    <property type="match status" value="1"/>
</dbReference>
<keyword evidence="6" id="KW-0663">Pyridoxal phosphate</keyword>
<evidence type="ECO:0000256" key="1">
    <source>
        <dbReference type="ARBA" id="ARBA00001933"/>
    </source>
</evidence>
<dbReference type="InterPro" id="IPR029066">
    <property type="entry name" value="PLP-binding_barrel"/>
</dbReference>
<dbReference type="GO" id="GO:0036088">
    <property type="term" value="P:D-serine catabolic process"/>
    <property type="evidence" value="ECO:0007669"/>
    <property type="project" value="TreeGrafter"/>
</dbReference>
<dbReference type="Gene3D" id="2.40.37.20">
    <property type="entry name" value="D-serine dehydratase-like domain"/>
    <property type="match status" value="1"/>
</dbReference>
<comment type="similarity">
    <text evidence="3">Belongs to the DSD1 family.</text>
</comment>
<protein>
    <recommendedName>
        <fullName evidence="10">D-serine dehydratase</fullName>
        <ecNumber evidence="9">4.3.1.18</ecNumber>
    </recommendedName>
    <alternativeName>
        <fullName evidence="11">D-serine deaminase</fullName>
    </alternativeName>
</protein>
<keyword evidence="7" id="KW-0456">Lyase</keyword>
<dbReference type="Gene3D" id="3.20.20.10">
    <property type="entry name" value="Alanine racemase"/>
    <property type="match status" value="1"/>
</dbReference>
<dbReference type="InterPro" id="IPR051466">
    <property type="entry name" value="D-amino_acid_metab_enzyme"/>
</dbReference>